<evidence type="ECO:0000313" key="3">
    <source>
        <dbReference type="Proteomes" id="UP000598196"/>
    </source>
</evidence>
<feature type="domain" description="HMA" evidence="1">
    <location>
        <begin position="1"/>
        <end position="63"/>
    </location>
</feature>
<dbReference type="InterPro" id="IPR036163">
    <property type="entry name" value="HMA_dom_sf"/>
</dbReference>
<sequence>MIRFNIPDMNCGHCRASIEAALTPMPGVNALRFDIDGRMIEVEGDAPAAEIIQVLDAIGFPAKVLG</sequence>
<accession>A0A917YG49</accession>
<evidence type="ECO:0000313" key="2">
    <source>
        <dbReference type="EMBL" id="GGO24693.1"/>
    </source>
</evidence>
<gene>
    <name evidence="2" type="ORF">GCM10010991_03380</name>
</gene>
<evidence type="ECO:0000259" key="1">
    <source>
        <dbReference type="PROSITE" id="PS50846"/>
    </source>
</evidence>
<organism evidence="2 3">
    <name type="scientific">Gemmobacter aquaticus</name>
    <dbReference type="NCBI Taxonomy" id="490185"/>
    <lineage>
        <taxon>Bacteria</taxon>
        <taxon>Pseudomonadati</taxon>
        <taxon>Pseudomonadota</taxon>
        <taxon>Alphaproteobacteria</taxon>
        <taxon>Rhodobacterales</taxon>
        <taxon>Paracoccaceae</taxon>
        <taxon>Gemmobacter</taxon>
    </lineage>
</organism>
<reference evidence="2 3" key="1">
    <citation type="journal article" date="2014" name="Int. J. Syst. Evol. Microbiol.">
        <title>Complete genome sequence of Corynebacterium casei LMG S-19264T (=DSM 44701T), isolated from a smear-ripened cheese.</title>
        <authorList>
            <consortium name="US DOE Joint Genome Institute (JGI-PGF)"/>
            <person name="Walter F."/>
            <person name="Albersmeier A."/>
            <person name="Kalinowski J."/>
            <person name="Ruckert C."/>
        </authorList>
    </citation>
    <scope>NUCLEOTIDE SEQUENCE [LARGE SCALE GENOMIC DNA]</scope>
    <source>
        <strain evidence="2 3">CGMCC 1.7029</strain>
    </source>
</reference>
<dbReference type="Proteomes" id="UP000598196">
    <property type="component" value="Unassembled WGS sequence"/>
</dbReference>
<dbReference type="SUPFAM" id="SSF55008">
    <property type="entry name" value="HMA, heavy metal-associated domain"/>
    <property type="match status" value="1"/>
</dbReference>
<dbReference type="Pfam" id="PF00403">
    <property type="entry name" value="HMA"/>
    <property type="match status" value="1"/>
</dbReference>
<proteinExistence type="predicted"/>
<dbReference type="AlphaFoldDB" id="A0A917YG49"/>
<keyword evidence="3" id="KW-1185">Reference proteome</keyword>
<comment type="caution">
    <text evidence="2">The sequence shown here is derived from an EMBL/GenBank/DDBJ whole genome shotgun (WGS) entry which is preliminary data.</text>
</comment>
<name>A0A917YG49_9RHOB</name>
<dbReference type="Gene3D" id="3.30.70.100">
    <property type="match status" value="1"/>
</dbReference>
<dbReference type="EMBL" id="BMLP01000001">
    <property type="protein sequence ID" value="GGO24693.1"/>
    <property type="molecule type" value="Genomic_DNA"/>
</dbReference>
<dbReference type="PROSITE" id="PS50846">
    <property type="entry name" value="HMA_2"/>
    <property type="match status" value="1"/>
</dbReference>
<dbReference type="CDD" id="cd00371">
    <property type="entry name" value="HMA"/>
    <property type="match status" value="1"/>
</dbReference>
<protein>
    <submittedName>
        <fullName evidence="2">Heavy metal transport/detoxification protein</fullName>
    </submittedName>
</protein>
<dbReference type="GO" id="GO:0046872">
    <property type="term" value="F:metal ion binding"/>
    <property type="evidence" value="ECO:0007669"/>
    <property type="project" value="InterPro"/>
</dbReference>
<dbReference type="OrthoDB" id="9801832at2"/>
<dbReference type="InterPro" id="IPR006121">
    <property type="entry name" value="HMA_dom"/>
</dbReference>